<evidence type="ECO:0000313" key="2">
    <source>
        <dbReference type="Proteomes" id="UP000807306"/>
    </source>
</evidence>
<dbReference type="EMBL" id="MU157873">
    <property type="protein sequence ID" value="KAF9526300.1"/>
    <property type="molecule type" value="Genomic_DNA"/>
</dbReference>
<accession>A0A9P6EC68</accession>
<proteinExistence type="predicted"/>
<reference evidence="1" key="1">
    <citation type="submission" date="2020-11" db="EMBL/GenBank/DDBJ databases">
        <authorList>
            <consortium name="DOE Joint Genome Institute"/>
            <person name="Ahrendt S."/>
            <person name="Riley R."/>
            <person name="Andreopoulos W."/>
            <person name="Labutti K."/>
            <person name="Pangilinan J."/>
            <person name="Ruiz-Duenas F.J."/>
            <person name="Barrasa J.M."/>
            <person name="Sanchez-Garcia M."/>
            <person name="Camarero S."/>
            <person name="Miyauchi S."/>
            <person name="Serrano A."/>
            <person name="Linde D."/>
            <person name="Babiker R."/>
            <person name="Drula E."/>
            <person name="Ayuso-Fernandez I."/>
            <person name="Pacheco R."/>
            <person name="Padilla G."/>
            <person name="Ferreira P."/>
            <person name="Barriuso J."/>
            <person name="Kellner H."/>
            <person name="Castanera R."/>
            <person name="Alfaro M."/>
            <person name="Ramirez L."/>
            <person name="Pisabarro A.G."/>
            <person name="Kuo A."/>
            <person name="Tritt A."/>
            <person name="Lipzen A."/>
            <person name="He G."/>
            <person name="Yan M."/>
            <person name="Ng V."/>
            <person name="Cullen D."/>
            <person name="Martin F."/>
            <person name="Rosso M.-N."/>
            <person name="Henrissat B."/>
            <person name="Hibbett D."/>
            <person name="Martinez A.T."/>
            <person name="Grigoriev I.V."/>
        </authorList>
    </citation>
    <scope>NUCLEOTIDE SEQUENCE</scope>
    <source>
        <strain evidence="1">CBS 506.95</strain>
    </source>
</reference>
<dbReference type="Proteomes" id="UP000807306">
    <property type="component" value="Unassembled WGS sequence"/>
</dbReference>
<organism evidence="1 2">
    <name type="scientific">Crepidotus variabilis</name>
    <dbReference type="NCBI Taxonomy" id="179855"/>
    <lineage>
        <taxon>Eukaryota</taxon>
        <taxon>Fungi</taxon>
        <taxon>Dikarya</taxon>
        <taxon>Basidiomycota</taxon>
        <taxon>Agaricomycotina</taxon>
        <taxon>Agaricomycetes</taxon>
        <taxon>Agaricomycetidae</taxon>
        <taxon>Agaricales</taxon>
        <taxon>Agaricineae</taxon>
        <taxon>Crepidotaceae</taxon>
        <taxon>Crepidotus</taxon>
    </lineage>
</organism>
<dbReference type="OrthoDB" id="3069701at2759"/>
<evidence type="ECO:0000313" key="1">
    <source>
        <dbReference type="EMBL" id="KAF9526300.1"/>
    </source>
</evidence>
<protein>
    <submittedName>
        <fullName evidence="1">Uncharacterized protein</fullName>
    </submittedName>
</protein>
<comment type="caution">
    <text evidence="1">The sequence shown here is derived from an EMBL/GenBank/DDBJ whole genome shotgun (WGS) entry which is preliminary data.</text>
</comment>
<name>A0A9P6EC68_9AGAR</name>
<keyword evidence="2" id="KW-1185">Reference proteome</keyword>
<dbReference type="AlphaFoldDB" id="A0A9P6EC68"/>
<sequence>MVPDPAGTTARNLYAIFYCKDHQVTNAEFTRIWQKLDKTTLKIYESESRKLRNPKTKDLPE</sequence>
<gene>
    <name evidence="1" type="ORF">CPB83DRAFT_858136</name>
</gene>